<feature type="repeat" description="PPR" evidence="3">
    <location>
        <begin position="121"/>
        <end position="155"/>
    </location>
</feature>
<dbReference type="InterPro" id="IPR011990">
    <property type="entry name" value="TPR-like_helical_dom_sf"/>
</dbReference>
<dbReference type="Pfam" id="PF12854">
    <property type="entry name" value="PPR_1"/>
    <property type="match status" value="2"/>
</dbReference>
<feature type="repeat" description="PPR" evidence="3">
    <location>
        <begin position="414"/>
        <end position="448"/>
    </location>
</feature>
<feature type="repeat" description="PPR" evidence="3">
    <location>
        <begin position="449"/>
        <end position="483"/>
    </location>
</feature>
<feature type="repeat" description="PPR" evidence="3">
    <location>
        <begin position="291"/>
        <end position="321"/>
    </location>
</feature>
<comment type="caution">
    <text evidence="4">The sequence shown here is derived from an EMBL/GenBank/DDBJ whole genome shotgun (WGS) entry which is preliminary data.</text>
</comment>
<organism evidence="4 5">
    <name type="scientific">Hevea brasiliensis</name>
    <name type="common">Para rubber tree</name>
    <name type="synonym">Siphonia brasiliensis</name>
    <dbReference type="NCBI Taxonomy" id="3981"/>
    <lineage>
        <taxon>Eukaryota</taxon>
        <taxon>Viridiplantae</taxon>
        <taxon>Streptophyta</taxon>
        <taxon>Embryophyta</taxon>
        <taxon>Tracheophyta</taxon>
        <taxon>Spermatophyta</taxon>
        <taxon>Magnoliopsida</taxon>
        <taxon>eudicotyledons</taxon>
        <taxon>Gunneridae</taxon>
        <taxon>Pentapetalae</taxon>
        <taxon>rosids</taxon>
        <taxon>fabids</taxon>
        <taxon>Malpighiales</taxon>
        <taxon>Euphorbiaceae</taxon>
        <taxon>Crotonoideae</taxon>
        <taxon>Micrandreae</taxon>
        <taxon>Hevea</taxon>
    </lineage>
</organism>
<dbReference type="Gene3D" id="1.25.40.10">
    <property type="entry name" value="Tetratricopeptide repeat domain"/>
    <property type="match status" value="4"/>
</dbReference>
<accession>A0A6A6LDP0</accession>
<keyword evidence="2" id="KW-0677">Repeat</keyword>
<evidence type="ECO:0000256" key="2">
    <source>
        <dbReference type="ARBA" id="ARBA00022737"/>
    </source>
</evidence>
<feature type="repeat" description="PPR" evidence="3">
    <location>
        <begin position="379"/>
        <end position="413"/>
    </location>
</feature>
<evidence type="ECO:0008006" key="6">
    <source>
        <dbReference type="Google" id="ProtNLM"/>
    </source>
</evidence>
<evidence type="ECO:0000313" key="5">
    <source>
        <dbReference type="Proteomes" id="UP000467840"/>
    </source>
</evidence>
<dbReference type="InterPro" id="IPR002885">
    <property type="entry name" value="PPR_rpt"/>
</dbReference>
<sequence length="518" mass="58142">MKMSARRIFTTTERFFRFQLQTEMGIIQSPSLLFTNYFHSSASTHNPKDAKSQRFLRSKFNSSSFRDVDDALAFFNHIILLRPLPSIVQFCRFLSALVGMKQYHTVISLSRTIESLGISHDIYSLSILIDCFCRLHLVNFGFSILGKIIKFGLEPNTVTFTTLIKGLCIDGKINGAVDFFNDMVAGGYQPGVHTYTVIINALCKCGKTNVAIELLKGMGERGCEPNVVTYSAIVDALCKDKLVIEALDLFSQMRNKCISPNVVTYTCLIQGRTSFKSSRNNENNDPKVKPDVVTHNSLMDGFCLCNQMDEARKLFDHMGLWEAGRPGNALEVFKSMCSCGQQPNIITFSTILNGLCKQGNLDEALTLFKAMEKSRLKVNRVSYNILINGMCRAGRLTDAKELFSRLFEKGLQPDVYTYSIIIKGLCNEGLLDEAYKVFRGMEECGCLPNGCCYNVIIQGFLRHKDIPEATLLIDEMVDKGFSADATTFELVIHLLRNDDLILTKLRNHSKCSKGANFK</sequence>
<gene>
    <name evidence="4" type="ORF">GH714_023519</name>
</gene>
<dbReference type="EMBL" id="JAAGAX010000011">
    <property type="protein sequence ID" value="KAF2298418.1"/>
    <property type="molecule type" value="Genomic_DNA"/>
</dbReference>
<dbReference type="GO" id="GO:0031930">
    <property type="term" value="P:mitochondria-nucleus signaling pathway"/>
    <property type="evidence" value="ECO:0007669"/>
    <property type="project" value="TreeGrafter"/>
</dbReference>
<dbReference type="Proteomes" id="UP000467840">
    <property type="component" value="Chromosome 1"/>
</dbReference>
<keyword evidence="5" id="KW-1185">Reference proteome</keyword>
<dbReference type="GO" id="GO:0010019">
    <property type="term" value="P:chloroplast-nucleus signaling pathway"/>
    <property type="evidence" value="ECO:0007669"/>
    <property type="project" value="TreeGrafter"/>
</dbReference>
<evidence type="ECO:0000256" key="3">
    <source>
        <dbReference type="PROSITE-ProRule" id="PRU00708"/>
    </source>
</evidence>
<reference evidence="4 5" key="1">
    <citation type="journal article" date="2020" name="Mol. Plant">
        <title>The Chromosome-Based Rubber Tree Genome Provides New Insights into Spurge Genome Evolution and Rubber Biosynthesis.</title>
        <authorList>
            <person name="Liu J."/>
            <person name="Shi C."/>
            <person name="Shi C.C."/>
            <person name="Li W."/>
            <person name="Zhang Q.J."/>
            <person name="Zhang Y."/>
            <person name="Li K."/>
            <person name="Lu H.F."/>
            <person name="Shi C."/>
            <person name="Zhu S.T."/>
            <person name="Xiao Z.Y."/>
            <person name="Nan H."/>
            <person name="Yue Y."/>
            <person name="Zhu X.G."/>
            <person name="Wu Y."/>
            <person name="Hong X.N."/>
            <person name="Fan G.Y."/>
            <person name="Tong Y."/>
            <person name="Zhang D."/>
            <person name="Mao C.L."/>
            <person name="Liu Y.L."/>
            <person name="Hao S.J."/>
            <person name="Liu W.Q."/>
            <person name="Lv M.Q."/>
            <person name="Zhang H.B."/>
            <person name="Liu Y."/>
            <person name="Hu-Tang G.R."/>
            <person name="Wang J.P."/>
            <person name="Wang J.H."/>
            <person name="Sun Y.H."/>
            <person name="Ni S.B."/>
            <person name="Chen W.B."/>
            <person name="Zhang X.C."/>
            <person name="Jiao Y.N."/>
            <person name="Eichler E.E."/>
            <person name="Li G.H."/>
            <person name="Liu X."/>
            <person name="Gao L.Z."/>
        </authorList>
    </citation>
    <scope>NUCLEOTIDE SEQUENCE [LARGE SCALE GENOMIC DNA]</scope>
    <source>
        <strain evidence="5">cv. GT1</strain>
        <tissue evidence="4">Leaf</tissue>
    </source>
</reference>
<name>A0A6A6LDP0_HEVBR</name>
<feature type="repeat" description="PPR" evidence="3">
    <location>
        <begin position="191"/>
        <end position="225"/>
    </location>
</feature>
<dbReference type="PROSITE" id="PS51375">
    <property type="entry name" value="PPR"/>
    <property type="match status" value="9"/>
</dbReference>
<dbReference type="PANTHER" id="PTHR47936">
    <property type="entry name" value="PPR_LONG DOMAIN-CONTAINING PROTEIN"/>
    <property type="match status" value="1"/>
</dbReference>
<proteinExistence type="inferred from homology"/>
<protein>
    <recommendedName>
        <fullName evidence="6">Pentacotripeptide-repeat region of PRORP domain-containing protein</fullName>
    </recommendedName>
</protein>
<comment type="similarity">
    <text evidence="1">Belongs to the PPR family. P subfamily.</text>
</comment>
<dbReference type="AlphaFoldDB" id="A0A6A6LDP0"/>
<feature type="repeat" description="PPR" evidence="3">
    <location>
        <begin position="156"/>
        <end position="190"/>
    </location>
</feature>
<dbReference type="PANTHER" id="PTHR47936:SF1">
    <property type="entry name" value="PENTATRICOPEPTIDE REPEAT-CONTAINING PROTEIN GUN1, CHLOROPLASTIC"/>
    <property type="match status" value="1"/>
</dbReference>
<dbReference type="NCBIfam" id="TIGR00756">
    <property type="entry name" value="PPR"/>
    <property type="match status" value="8"/>
</dbReference>
<dbReference type="Pfam" id="PF01535">
    <property type="entry name" value="PPR"/>
    <property type="match status" value="1"/>
</dbReference>
<evidence type="ECO:0000313" key="4">
    <source>
        <dbReference type="EMBL" id="KAF2298418.1"/>
    </source>
</evidence>
<evidence type="ECO:0000256" key="1">
    <source>
        <dbReference type="ARBA" id="ARBA00007626"/>
    </source>
</evidence>
<feature type="repeat" description="PPR" evidence="3">
    <location>
        <begin position="226"/>
        <end position="260"/>
    </location>
</feature>
<dbReference type="GO" id="GO:0009507">
    <property type="term" value="C:chloroplast"/>
    <property type="evidence" value="ECO:0007669"/>
    <property type="project" value="TreeGrafter"/>
</dbReference>
<feature type="repeat" description="PPR" evidence="3">
    <location>
        <begin position="344"/>
        <end position="378"/>
    </location>
</feature>
<dbReference type="Pfam" id="PF13041">
    <property type="entry name" value="PPR_2"/>
    <property type="match status" value="4"/>
</dbReference>